<accession>A0A0D2VG32</accession>
<evidence type="ECO:0000313" key="2">
    <source>
        <dbReference type="EMBL" id="KJE88772.1"/>
    </source>
</evidence>
<feature type="compositionally biased region" description="Low complexity" evidence="1">
    <location>
        <begin position="66"/>
        <end position="81"/>
    </location>
</feature>
<dbReference type="Proteomes" id="UP000008743">
    <property type="component" value="Unassembled WGS sequence"/>
</dbReference>
<evidence type="ECO:0000256" key="1">
    <source>
        <dbReference type="SAM" id="MobiDB-lite"/>
    </source>
</evidence>
<keyword evidence="3" id="KW-1185">Reference proteome</keyword>
<organism evidence="2 3">
    <name type="scientific">Capsaspora owczarzaki (strain ATCC 30864)</name>
    <dbReference type="NCBI Taxonomy" id="595528"/>
    <lineage>
        <taxon>Eukaryota</taxon>
        <taxon>Filasterea</taxon>
        <taxon>Capsaspora</taxon>
    </lineage>
</organism>
<proteinExistence type="predicted"/>
<dbReference type="InParanoid" id="A0A0D2VG32"/>
<feature type="region of interest" description="Disordered" evidence="1">
    <location>
        <begin position="46"/>
        <end position="92"/>
    </location>
</feature>
<name>A0A0D2VG32_CAPO3</name>
<feature type="region of interest" description="Disordered" evidence="1">
    <location>
        <begin position="134"/>
        <end position="155"/>
    </location>
</feature>
<evidence type="ECO:0000313" key="3">
    <source>
        <dbReference type="Proteomes" id="UP000008743"/>
    </source>
</evidence>
<dbReference type="AlphaFoldDB" id="A0A0D2VG32"/>
<sequence length="155" mass="15805">MASSHDEVVRRHQFVQAKRAALEQIQSKPGYYAAVESYHSNVVLPVLPRPRPPQPAALSQTIQEQSANTSSGTNSSSNPGSQHAGLMSSNNAESLTPTMAVVVVPAAAAGSAPSAASTAGGAIARTAQIGAMSAATGGRSQEPVDWDVSGDTVLL</sequence>
<gene>
    <name evidence="2" type="ORF">CAOG_000362</name>
</gene>
<reference evidence="3" key="1">
    <citation type="submission" date="2011-02" db="EMBL/GenBank/DDBJ databases">
        <title>The Genome Sequence of Capsaspora owczarzaki ATCC 30864.</title>
        <authorList>
            <person name="Russ C."/>
            <person name="Cuomo C."/>
            <person name="Burger G."/>
            <person name="Gray M.W."/>
            <person name="Holland P.W.H."/>
            <person name="King N."/>
            <person name="Lang F.B.F."/>
            <person name="Roger A.J."/>
            <person name="Ruiz-Trillo I."/>
            <person name="Young S.K."/>
            <person name="Zeng Q."/>
            <person name="Gargeya S."/>
            <person name="Alvarado L."/>
            <person name="Berlin A."/>
            <person name="Chapman S.B."/>
            <person name="Chen Z."/>
            <person name="Freedman E."/>
            <person name="Gellesch M."/>
            <person name="Goldberg J."/>
            <person name="Griggs A."/>
            <person name="Gujja S."/>
            <person name="Heilman E."/>
            <person name="Heiman D."/>
            <person name="Howarth C."/>
            <person name="Mehta T."/>
            <person name="Neiman D."/>
            <person name="Pearson M."/>
            <person name="Roberts A."/>
            <person name="Saif S."/>
            <person name="Shea T."/>
            <person name="Shenoy N."/>
            <person name="Sisk P."/>
            <person name="Stolte C."/>
            <person name="Sykes S."/>
            <person name="White J."/>
            <person name="Yandava C."/>
            <person name="Haas B."/>
            <person name="Nusbaum C."/>
            <person name="Birren B."/>
        </authorList>
    </citation>
    <scope>NUCLEOTIDE SEQUENCE</scope>
    <source>
        <strain evidence="3">ATCC 30864</strain>
    </source>
</reference>
<dbReference type="EMBL" id="KE346360">
    <property type="protein sequence ID" value="KJE88772.1"/>
    <property type="molecule type" value="Genomic_DNA"/>
</dbReference>
<dbReference type="RefSeq" id="XP_004365233.1">
    <property type="nucleotide sequence ID" value="XM_004365176.2"/>
</dbReference>
<protein>
    <submittedName>
        <fullName evidence="2">Uncharacterized protein</fullName>
    </submittedName>
</protein>